<name>K1XJD2_MARBU</name>
<proteinExistence type="predicted"/>
<dbReference type="InParanoid" id="K1XJD2"/>
<dbReference type="KEGG" id="mbe:MBM_01485"/>
<feature type="region of interest" description="Disordered" evidence="1">
    <location>
        <begin position="1"/>
        <end position="33"/>
    </location>
</feature>
<accession>K1XJD2</accession>
<organism evidence="2 3">
    <name type="scientific">Marssonina brunnea f. sp. multigermtubi (strain MB_m1)</name>
    <name type="common">Marssonina leaf spot fungus</name>
    <dbReference type="NCBI Taxonomy" id="1072389"/>
    <lineage>
        <taxon>Eukaryota</taxon>
        <taxon>Fungi</taxon>
        <taxon>Dikarya</taxon>
        <taxon>Ascomycota</taxon>
        <taxon>Pezizomycotina</taxon>
        <taxon>Leotiomycetes</taxon>
        <taxon>Helotiales</taxon>
        <taxon>Drepanopezizaceae</taxon>
        <taxon>Drepanopeziza</taxon>
    </lineage>
</organism>
<evidence type="ECO:0000256" key="1">
    <source>
        <dbReference type="SAM" id="MobiDB-lite"/>
    </source>
</evidence>
<evidence type="ECO:0000313" key="2">
    <source>
        <dbReference type="EMBL" id="EKD20803.1"/>
    </source>
</evidence>
<reference evidence="2 3" key="1">
    <citation type="journal article" date="2012" name="BMC Genomics">
        <title>Sequencing the genome of Marssonina brunnea reveals fungus-poplar co-evolution.</title>
        <authorList>
            <person name="Zhu S."/>
            <person name="Cao Y.-Z."/>
            <person name="Jiang C."/>
            <person name="Tan B.-Y."/>
            <person name="Wang Z."/>
            <person name="Feng S."/>
            <person name="Zhang L."/>
            <person name="Su X.-H."/>
            <person name="Brejova B."/>
            <person name="Vinar T."/>
            <person name="Xu M."/>
            <person name="Wang M.-X."/>
            <person name="Zhang S.-G."/>
            <person name="Huang M.-R."/>
            <person name="Wu R."/>
            <person name="Zhou Y."/>
        </authorList>
    </citation>
    <scope>NUCLEOTIDE SEQUENCE [LARGE SCALE GENOMIC DNA]</scope>
    <source>
        <strain evidence="2 3">MB_m1</strain>
    </source>
</reference>
<dbReference type="GeneID" id="18757420"/>
<dbReference type="RefSeq" id="XP_007289374.1">
    <property type="nucleotide sequence ID" value="XM_007289312.1"/>
</dbReference>
<keyword evidence="3" id="KW-1185">Reference proteome</keyword>
<dbReference type="AlphaFoldDB" id="K1XJD2"/>
<protein>
    <submittedName>
        <fullName evidence="2">Uncharacterized protein</fullName>
    </submittedName>
</protein>
<sequence length="103" mass="10241">MTITSLQPSPAPVADTKSQAPPPRLREKAPSCIGGSASSFSLCSGNTETFERAPQSAGAAAGAESGVSTVHAVLLLLLDMTITSTSGAGMWACGGHAAVRAGR</sequence>
<evidence type="ECO:0000313" key="3">
    <source>
        <dbReference type="Proteomes" id="UP000006753"/>
    </source>
</evidence>
<dbReference type="Proteomes" id="UP000006753">
    <property type="component" value="Unassembled WGS sequence"/>
</dbReference>
<dbReference type="EMBL" id="JH921429">
    <property type="protein sequence ID" value="EKD20803.1"/>
    <property type="molecule type" value="Genomic_DNA"/>
</dbReference>
<gene>
    <name evidence="2" type="ORF">MBM_01485</name>
</gene>
<dbReference type="HOGENOM" id="CLU_2264309_0_0_1"/>